<dbReference type="Gene3D" id="3.40.190.10">
    <property type="entry name" value="Periplasmic binding protein-like II"/>
    <property type="match status" value="1"/>
</dbReference>
<dbReference type="Gene3D" id="3.40.190.150">
    <property type="entry name" value="Bordetella uptake gene, domain 1"/>
    <property type="match status" value="1"/>
</dbReference>
<dbReference type="PANTHER" id="PTHR42928:SF5">
    <property type="entry name" value="BLR1237 PROTEIN"/>
    <property type="match status" value="1"/>
</dbReference>
<sequence>MIARRTLLGAGLALPALHPALSQSGEWPNRPIRFIVPFPPSGSTDVMSRIYGEQLQGRLGQNILIENRPGAGGNIGMDAVAKAPADGYTFGMATIGQFSINQFLYSRMPWDIDRDFIPVALTYELPNVVIVSSQHCPARTLQEFIAWARARPQGISYGSPGVGTTAHLCGGLLTSRLKLNAEHVPFRGAAQITPAMLSGDLTCAIDNLASYVPIIQEGRMRAFAVTSAERWPSLPELPTMAEAGMPDFVVTSWAALVAPAATPRVAVDRMNAALKSVAEDPVVQRRALQTGTKLLWSTPEGAVDRGKSERPMWQEAVRITGARAD</sequence>
<evidence type="ECO:0000256" key="1">
    <source>
        <dbReference type="ARBA" id="ARBA00006987"/>
    </source>
</evidence>
<reference evidence="2" key="1">
    <citation type="submission" date="2021-03" db="EMBL/GenBank/DDBJ databases">
        <authorList>
            <person name="So Y."/>
        </authorList>
    </citation>
    <scope>NUCLEOTIDE SEQUENCE</scope>
    <source>
        <strain evidence="2">SG15</strain>
    </source>
</reference>
<organism evidence="2 3">
    <name type="scientific">Roseomonas indoligenes</name>
    <dbReference type="NCBI Taxonomy" id="2820811"/>
    <lineage>
        <taxon>Bacteria</taxon>
        <taxon>Pseudomonadati</taxon>
        <taxon>Pseudomonadota</taxon>
        <taxon>Alphaproteobacteria</taxon>
        <taxon>Acetobacterales</taxon>
        <taxon>Roseomonadaceae</taxon>
        <taxon>Roseomonas</taxon>
    </lineage>
</organism>
<keyword evidence="3" id="KW-1185">Reference proteome</keyword>
<dbReference type="PANTHER" id="PTHR42928">
    <property type="entry name" value="TRICARBOXYLATE-BINDING PROTEIN"/>
    <property type="match status" value="1"/>
</dbReference>
<dbReference type="InterPro" id="IPR005064">
    <property type="entry name" value="BUG"/>
</dbReference>
<dbReference type="PIRSF" id="PIRSF017082">
    <property type="entry name" value="YflP"/>
    <property type="match status" value="1"/>
</dbReference>
<comment type="caution">
    <text evidence="2">The sequence shown here is derived from an EMBL/GenBank/DDBJ whole genome shotgun (WGS) entry which is preliminary data.</text>
</comment>
<dbReference type="EMBL" id="JAGIZA010000001">
    <property type="protein sequence ID" value="MBP0491357.1"/>
    <property type="molecule type" value="Genomic_DNA"/>
</dbReference>
<dbReference type="RefSeq" id="WP_209369824.1">
    <property type="nucleotide sequence ID" value="NZ_JAGIZA010000001.1"/>
</dbReference>
<evidence type="ECO:0000313" key="3">
    <source>
        <dbReference type="Proteomes" id="UP000677537"/>
    </source>
</evidence>
<dbReference type="InterPro" id="IPR042100">
    <property type="entry name" value="Bug_dom1"/>
</dbReference>
<dbReference type="AlphaFoldDB" id="A0A940MU94"/>
<name>A0A940MU94_9PROT</name>
<dbReference type="Pfam" id="PF03401">
    <property type="entry name" value="TctC"/>
    <property type="match status" value="1"/>
</dbReference>
<comment type="similarity">
    <text evidence="1">Belongs to the UPF0065 (bug) family.</text>
</comment>
<dbReference type="SUPFAM" id="SSF53850">
    <property type="entry name" value="Periplasmic binding protein-like II"/>
    <property type="match status" value="1"/>
</dbReference>
<proteinExistence type="inferred from homology"/>
<protein>
    <submittedName>
        <fullName evidence="2">Tripartite tricarboxylate transporter substrate binding protein</fullName>
    </submittedName>
</protein>
<dbReference type="CDD" id="cd07012">
    <property type="entry name" value="PBP2_Bug_TTT"/>
    <property type="match status" value="1"/>
</dbReference>
<evidence type="ECO:0000313" key="2">
    <source>
        <dbReference type="EMBL" id="MBP0491357.1"/>
    </source>
</evidence>
<dbReference type="Proteomes" id="UP000677537">
    <property type="component" value="Unassembled WGS sequence"/>
</dbReference>
<gene>
    <name evidence="2" type="ORF">J5Y10_01045</name>
</gene>
<accession>A0A940MU94</accession>